<dbReference type="InterPro" id="IPR032818">
    <property type="entry name" value="DedA-like"/>
</dbReference>
<dbReference type="Pfam" id="PF09335">
    <property type="entry name" value="VTT_dom"/>
    <property type="match status" value="1"/>
</dbReference>
<evidence type="ECO:0000313" key="10">
    <source>
        <dbReference type="Proteomes" id="UP000319818"/>
    </source>
</evidence>
<evidence type="ECO:0000313" key="9">
    <source>
        <dbReference type="EMBL" id="TQM37846.1"/>
    </source>
</evidence>
<dbReference type="RefSeq" id="WP_142104607.1">
    <property type="nucleotide sequence ID" value="NZ_VFPH01000002.1"/>
</dbReference>
<evidence type="ECO:0000256" key="1">
    <source>
        <dbReference type="ARBA" id="ARBA00004651"/>
    </source>
</evidence>
<feature type="transmembrane region" description="Helical" evidence="7">
    <location>
        <begin position="166"/>
        <end position="187"/>
    </location>
</feature>
<comment type="similarity">
    <text evidence="2 7">Belongs to the DedA family.</text>
</comment>
<accession>A0A543FVJ0</accession>
<evidence type="ECO:0000256" key="2">
    <source>
        <dbReference type="ARBA" id="ARBA00010792"/>
    </source>
</evidence>
<evidence type="ECO:0000256" key="3">
    <source>
        <dbReference type="ARBA" id="ARBA00022475"/>
    </source>
</evidence>
<proteinExistence type="inferred from homology"/>
<evidence type="ECO:0000259" key="8">
    <source>
        <dbReference type="Pfam" id="PF09335"/>
    </source>
</evidence>
<comment type="subcellular location">
    <subcellularLocation>
        <location evidence="1 7">Cell membrane</location>
        <topology evidence="1 7">Multi-pass membrane protein</topology>
    </subcellularLocation>
</comment>
<dbReference type="OrthoDB" id="9813426at2"/>
<name>A0A543FVJ0_9PSEU</name>
<dbReference type="Proteomes" id="UP000319818">
    <property type="component" value="Unassembled WGS sequence"/>
</dbReference>
<dbReference type="AlphaFoldDB" id="A0A543FVJ0"/>
<organism evidence="9 10">
    <name type="scientific">Pseudonocardia cypriaca</name>
    <dbReference type="NCBI Taxonomy" id="882449"/>
    <lineage>
        <taxon>Bacteria</taxon>
        <taxon>Bacillati</taxon>
        <taxon>Actinomycetota</taxon>
        <taxon>Actinomycetes</taxon>
        <taxon>Pseudonocardiales</taxon>
        <taxon>Pseudonocardiaceae</taxon>
        <taxon>Pseudonocardia</taxon>
    </lineage>
</organism>
<dbReference type="PANTHER" id="PTHR30353:SF0">
    <property type="entry name" value="TRANSMEMBRANE PROTEIN"/>
    <property type="match status" value="1"/>
</dbReference>
<feature type="transmembrane region" description="Helical" evidence="7">
    <location>
        <begin position="133"/>
        <end position="160"/>
    </location>
</feature>
<evidence type="ECO:0000256" key="4">
    <source>
        <dbReference type="ARBA" id="ARBA00022692"/>
    </source>
</evidence>
<sequence>MPDLLAFPGPVACLVVLALLVVESGLLVGVFLPGDSLLFGAGLLVGAGRIDVPITVLAASAWLGAVLGDGLGYAIGRGFGRPWGNRGWSRRFVEAAERMYARHGWFAVVICRWFPGVRAVVPTLAGIGRMHPLAFALANATGALLWAVGMVLLGHAAAAVPQVRDAALWAMAVSIALTVAYGVVAVVRRRRAKTPLT</sequence>
<dbReference type="PANTHER" id="PTHR30353">
    <property type="entry name" value="INNER MEMBRANE PROTEIN DEDA-RELATED"/>
    <property type="match status" value="1"/>
</dbReference>
<keyword evidence="10" id="KW-1185">Reference proteome</keyword>
<keyword evidence="6 7" id="KW-0472">Membrane</keyword>
<protein>
    <submittedName>
        <fullName evidence="9">Membrane-associated protein</fullName>
    </submittedName>
</protein>
<evidence type="ECO:0000256" key="7">
    <source>
        <dbReference type="RuleBase" id="RU367016"/>
    </source>
</evidence>
<feature type="transmembrane region" description="Helical" evidence="7">
    <location>
        <begin position="52"/>
        <end position="76"/>
    </location>
</feature>
<keyword evidence="5 7" id="KW-1133">Transmembrane helix</keyword>
<feature type="domain" description="VTT" evidence="8">
    <location>
        <begin position="32"/>
        <end position="155"/>
    </location>
</feature>
<keyword evidence="4 7" id="KW-0812">Transmembrane</keyword>
<evidence type="ECO:0000256" key="6">
    <source>
        <dbReference type="ARBA" id="ARBA00023136"/>
    </source>
</evidence>
<dbReference type="GO" id="GO:0005886">
    <property type="term" value="C:plasma membrane"/>
    <property type="evidence" value="ECO:0007669"/>
    <property type="project" value="UniProtKB-SubCell"/>
</dbReference>
<evidence type="ECO:0000256" key="5">
    <source>
        <dbReference type="ARBA" id="ARBA00022989"/>
    </source>
</evidence>
<dbReference type="EMBL" id="VFPH01000002">
    <property type="protein sequence ID" value="TQM37846.1"/>
    <property type="molecule type" value="Genomic_DNA"/>
</dbReference>
<reference evidence="9 10" key="1">
    <citation type="submission" date="2019-06" db="EMBL/GenBank/DDBJ databases">
        <title>Sequencing the genomes of 1000 actinobacteria strains.</title>
        <authorList>
            <person name="Klenk H.-P."/>
        </authorList>
    </citation>
    <scope>NUCLEOTIDE SEQUENCE [LARGE SCALE GENOMIC DNA]</scope>
    <source>
        <strain evidence="9 10">DSM 45511</strain>
    </source>
</reference>
<feature type="transmembrane region" description="Helical" evidence="7">
    <location>
        <begin position="12"/>
        <end position="32"/>
    </location>
</feature>
<gene>
    <name evidence="9" type="ORF">FB388_5065</name>
</gene>
<dbReference type="InterPro" id="IPR032816">
    <property type="entry name" value="VTT_dom"/>
</dbReference>
<comment type="caution">
    <text evidence="9">The sequence shown here is derived from an EMBL/GenBank/DDBJ whole genome shotgun (WGS) entry which is preliminary data.</text>
</comment>
<keyword evidence="3 7" id="KW-1003">Cell membrane</keyword>